<dbReference type="GeneID" id="39420399"/>
<accession>A0A484IE61</accession>
<evidence type="ECO:0000313" key="1">
    <source>
        <dbReference type="EMBL" id="VFJ13254.1"/>
    </source>
</evidence>
<name>A0A484IE61_9ARCH</name>
<dbReference type="KEGG" id="nfn:NFRAN_0932"/>
<organism evidence="1 2">
    <name type="scientific">Candidatus Nitrosocosmicus franklandianus</name>
    <dbReference type="NCBI Taxonomy" id="1798806"/>
    <lineage>
        <taxon>Archaea</taxon>
        <taxon>Nitrososphaerota</taxon>
        <taxon>Nitrososphaeria</taxon>
        <taxon>Nitrososphaerales</taxon>
        <taxon>Nitrososphaeraceae</taxon>
        <taxon>Candidatus Nitrosocosmicus</taxon>
    </lineage>
</organism>
<dbReference type="Proteomes" id="UP000294299">
    <property type="component" value="Chromosome NFRAN"/>
</dbReference>
<sequence>MNIAMISNSGNGMCLKLYDETLKELVNETFEDIHTLNFYLQTIPKNFGQKKTLLIYSKPEIITSNKNSFTENANQCHGKNNIQLYIAEDENSYFVSD</sequence>
<keyword evidence="2" id="KW-1185">Reference proteome</keyword>
<proteinExistence type="predicted"/>
<reference evidence="1 2" key="1">
    <citation type="submission" date="2019-02" db="EMBL/GenBank/DDBJ databases">
        <authorList>
            <person name="Lehtovirta-Morley E L."/>
        </authorList>
    </citation>
    <scope>NUCLEOTIDE SEQUENCE [LARGE SCALE GENOMIC DNA]</scope>
    <source>
        <strain evidence="1">NFRAN1</strain>
    </source>
</reference>
<gene>
    <name evidence="1" type="ORF">NFRAN_0932</name>
</gene>
<dbReference type="OrthoDB" id="9705at2157"/>
<protein>
    <submittedName>
        <fullName evidence="1">Uncharacterized protein</fullName>
    </submittedName>
</protein>
<dbReference type="RefSeq" id="WP_134483181.1">
    <property type="nucleotide sequence ID" value="NZ_LR216287.1"/>
</dbReference>
<evidence type="ECO:0000313" key="2">
    <source>
        <dbReference type="Proteomes" id="UP000294299"/>
    </source>
</evidence>
<dbReference type="AlphaFoldDB" id="A0A484IE61"/>
<dbReference type="EMBL" id="LR216287">
    <property type="protein sequence ID" value="VFJ13254.1"/>
    <property type="molecule type" value="Genomic_DNA"/>
</dbReference>